<feature type="domain" description="Peripheral subunit-binding (PSBD)" evidence="9">
    <location>
        <begin position="116"/>
        <end position="153"/>
    </location>
</feature>
<dbReference type="InterPro" id="IPR023213">
    <property type="entry name" value="CAT-like_dom_sf"/>
</dbReference>
<evidence type="ECO:0000259" key="9">
    <source>
        <dbReference type="PROSITE" id="PS51826"/>
    </source>
</evidence>
<dbReference type="Gene3D" id="4.10.320.10">
    <property type="entry name" value="E3-binding domain"/>
    <property type="match status" value="1"/>
</dbReference>
<dbReference type="CDD" id="cd06849">
    <property type="entry name" value="lipoyl_domain"/>
    <property type="match status" value="1"/>
</dbReference>
<dbReference type="RefSeq" id="WP_102608019.1">
    <property type="nucleotide sequence ID" value="NZ_CADIKD010000006.1"/>
</dbReference>
<comment type="similarity">
    <text evidence="2 7">Belongs to the 2-oxoacid dehydrogenase family.</text>
</comment>
<evidence type="ECO:0000256" key="4">
    <source>
        <dbReference type="ARBA" id="ARBA00022679"/>
    </source>
</evidence>
<dbReference type="Proteomes" id="UP000235347">
    <property type="component" value="Unassembled WGS sequence"/>
</dbReference>
<evidence type="ECO:0000256" key="2">
    <source>
        <dbReference type="ARBA" id="ARBA00007317"/>
    </source>
</evidence>
<evidence type="ECO:0000256" key="1">
    <source>
        <dbReference type="ARBA" id="ARBA00001938"/>
    </source>
</evidence>
<dbReference type="PANTHER" id="PTHR43178:SF5">
    <property type="entry name" value="LIPOAMIDE ACYLTRANSFERASE COMPONENT OF BRANCHED-CHAIN ALPHA-KETO ACID DEHYDROGENASE COMPLEX, MITOCHONDRIAL"/>
    <property type="match status" value="1"/>
</dbReference>
<dbReference type="SUPFAM" id="SSF51230">
    <property type="entry name" value="Single hybrid motif"/>
    <property type="match status" value="1"/>
</dbReference>
<dbReference type="GO" id="GO:0016407">
    <property type="term" value="F:acetyltransferase activity"/>
    <property type="evidence" value="ECO:0007669"/>
    <property type="project" value="TreeGrafter"/>
</dbReference>
<evidence type="ECO:0000256" key="7">
    <source>
        <dbReference type="RuleBase" id="RU003423"/>
    </source>
</evidence>
<dbReference type="Gene3D" id="2.40.50.100">
    <property type="match status" value="1"/>
</dbReference>
<dbReference type="AlphaFoldDB" id="A0A2N7WG84"/>
<dbReference type="Pfam" id="PF00198">
    <property type="entry name" value="2-oxoacid_dh"/>
    <property type="match status" value="1"/>
</dbReference>
<keyword evidence="5 7" id="KW-0450">Lipoyl</keyword>
<dbReference type="InterPro" id="IPR004167">
    <property type="entry name" value="PSBD"/>
</dbReference>
<comment type="subunit">
    <text evidence="3">Forms a 24-polypeptide structural core with octahedral symmetry.</text>
</comment>
<protein>
    <recommendedName>
        <fullName evidence="7">Dihydrolipoamide acetyltransferase component of pyruvate dehydrogenase complex</fullName>
        <ecNumber evidence="7">2.3.1.-</ecNumber>
    </recommendedName>
</protein>
<dbReference type="GO" id="GO:0031405">
    <property type="term" value="F:lipoic acid binding"/>
    <property type="evidence" value="ECO:0007669"/>
    <property type="project" value="TreeGrafter"/>
</dbReference>
<gene>
    <name evidence="10" type="ORF">C0Z19_01590</name>
</gene>
<feature type="domain" description="Lipoyl-binding" evidence="8">
    <location>
        <begin position="1"/>
        <end position="76"/>
    </location>
</feature>
<keyword evidence="6 7" id="KW-0012">Acyltransferase</keyword>
<dbReference type="PANTHER" id="PTHR43178">
    <property type="entry name" value="DIHYDROLIPOAMIDE ACETYLTRANSFERASE COMPONENT OF PYRUVATE DEHYDROGENASE COMPLEX"/>
    <property type="match status" value="1"/>
</dbReference>
<dbReference type="GO" id="GO:0005737">
    <property type="term" value="C:cytoplasm"/>
    <property type="evidence" value="ECO:0007669"/>
    <property type="project" value="TreeGrafter"/>
</dbReference>
<dbReference type="Gene3D" id="3.30.559.10">
    <property type="entry name" value="Chloramphenicol acetyltransferase-like domain"/>
    <property type="match status" value="1"/>
</dbReference>
<keyword evidence="4 7" id="KW-0808">Transferase</keyword>
<accession>A0A2N7WG84</accession>
<organism evidence="10 11">
    <name type="scientific">Trinickia soli</name>
    <dbReference type="NCBI Taxonomy" id="380675"/>
    <lineage>
        <taxon>Bacteria</taxon>
        <taxon>Pseudomonadati</taxon>
        <taxon>Pseudomonadota</taxon>
        <taxon>Betaproteobacteria</taxon>
        <taxon>Burkholderiales</taxon>
        <taxon>Burkholderiaceae</taxon>
        <taxon>Trinickia</taxon>
    </lineage>
</organism>
<evidence type="ECO:0000313" key="10">
    <source>
        <dbReference type="EMBL" id="PMS28430.1"/>
    </source>
</evidence>
<dbReference type="Pfam" id="PF00364">
    <property type="entry name" value="Biotin_lipoyl"/>
    <property type="match status" value="1"/>
</dbReference>
<dbReference type="InterPro" id="IPR050743">
    <property type="entry name" value="2-oxoacid_DH_E2_comp"/>
</dbReference>
<comment type="cofactor">
    <cofactor evidence="1 7">
        <name>(R)-lipoate</name>
        <dbReference type="ChEBI" id="CHEBI:83088"/>
    </cofactor>
</comment>
<evidence type="ECO:0000256" key="6">
    <source>
        <dbReference type="ARBA" id="ARBA00023315"/>
    </source>
</evidence>
<sequence length="390" mass="41748">MIEFTLPSMGADMDEGTLLEWKVKPGDAVKRGQVVAVVDTSKAAVDVECWQEGVVDELITQPGEKIPVGTPMAILLEPGEAPRAVAPTQGAARPRADSGQLTPTEAIAATTTPRRKISPAARRYAQEHHIDLDAITGTGPQGSVALDDVRQIIARAAAPMPTAPAVDRIAEMRKVIASAMEHSKREIPHYYASETIPLGKALGWLAAENAKRSIGERLLPVVLLLKAVAVTLKRFPELNGFYREGAFAAAQKVNVGVAISLRQGGLIAPALLDTDIKPLTQIMHELMDLTTRCRAGSLKSSELSEPTITVTNLGEQGATEVFGVIYPPQVALVGFGRIAERPWAESGGLKVMPAVTASLSADHRVSDGHRGALFLLELSEALQHPEEWDR</sequence>
<dbReference type="Pfam" id="PF02817">
    <property type="entry name" value="E3_binding"/>
    <property type="match status" value="1"/>
</dbReference>
<evidence type="ECO:0000259" key="8">
    <source>
        <dbReference type="PROSITE" id="PS50968"/>
    </source>
</evidence>
<dbReference type="EMBL" id="PNYB01000001">
    <property type="protein sequence ID" value="PMS28430.1"/>
    <property type="molecule type" value="Genomic_DNA"/>
</dbReference>
<dbReference type="InterPro" id="IPR011053">
    <property type="entry name" value="Single_hybrid_motif"/>
</dbReference>
<evidence type="ECO:0000256" key="3">
    <source>
        <dbReference type="ARBA" id="ARBA00011484"/>
    </source>
</evidence>
<comment type="caution">
    <text evidence="10">The sequence shown here is derived from an EMBL/GenBank/DDBJ whole genome shotgun (WGS) entry which is preliminary data.</text>
</comment>
<dbReference type="InterPro" id="IPR000089">
    <property type="entry name" value="Biotin_lipoyl"/>
</dbReference>
<dbReference type="PROSITE" id="PS51826">
    <property type="entry name" value="PSBD"/>
    <property type="match status" value="1"/>
</dbReference>
<keyword evidence="11" id="KW-1185">Reference proteome</keyword>
<evidence type="ECO:0000313" key="11">
    <source>
        <dbReference type="Proteomes" id="UP000235347"/>
    </source>
</evidence>
<reference evidence="10 11" key="1">
    <citation type="submission" date="2018-01" db="EMBL/GenBank/DDBJ databases">
        <title>Whole genome analyses suggest that Burkholderia sensu lato contains two further novel genera in the rhizoxinica-symbiotica group Mycetohabitans gen. nov., and Trinickia gen. nov.: implications for the evolution of diazotrophy and nodulation in the Burkholderiaceae.</title>
        <authorList>
            <person name="Estrada-de los Santos P."/>
            <person name="Palmer M."/>
            <person name="Chavez-Ramirez B."/>
            <person name="Beukes C."/>
            <person name="Steenkamp E.T."/>
            <person name="Hirsch A.M."/>
            <person name="Manyaka P."/>
            <person name="Maluk M."/>
            <person name="Lafos M."/>
            <person name="Crook M."/>
            <person name="Gross E."/>
            <person name="Simon M.F."/>
            <person name="Bueno dos Reis Junior F."/>
            <person name="Poole P.S."/>
            <person name="Venter S.N."/>
            <person name="James E.K."/>
        </authorList>
    </citation>
    <scope>NUCLEOTIDE SEQUENCE [LARGE SCALE GENOMIC DNA]</scope>
    <source>
        <strain evidence="10 11">GP25-8</strain>
    </source>
</reference>
<dbReference type="SUPFAM" id="SSF47005">
    <property type="entry name" value="Peripheral subunit-binding domain of 2-oxo acid dehydrogenase complex"/>
    <property type="match status" value="1"/>
</dbReference>
<dbReference type="PROSITE" id="PS50968">
    <property type="entry name" value="BIOTINYL_LIPOYL"/>
    <property type="match status" value="1"/>
</dbReference>
<dbReference type="InterPro" id="IPR036625">
    <property type="entry name" value="E3-bd_dom_sf"/>
</dbReference>
<dbReference type="EC" id="2.3.1.-" evidence="7"/>
<name>A0A2N7WG84_9BURK</name>
<proteinExistence type="inferred from homology"/>
<evidence type="ECO:0000256" key="5">
    <source>
        <dbReference type="ARBA" id="ARBA00022823"/>
    </source>
</evidence>
<dbReference type="InterPro" id="IPR001078">
    <property type="entry name" value="2-oxoacid_DH_actylTfrase"/>
</dbReference>
<dbReference type="SUPFAM" id="SSF52777">
    <property type="entry name" value="CoA-dependent acyltransferases"/>
    <property type="match status" value="1"/>
</dbReference>